<dbReference type="Proteomes" id="UP000554520">
    <property type="component" value="Unassembled WGS sequence"/>
</dbReference>
<dbReference type="EMBL" id="JACHXN010000003">
    <property type="protein sequence ID" value="MBB3144907.1"/>
    <property type="molecule type" value="Genomic_DNA"/>
</dbReference>
<protein>
    <submittedName>
        <fullName evidence="1">Uncharacterized protein</fullName>
    </submittedName>
</protein>
<name>A0A839U379_9HYPH</name>
<evidence type="ECO:0000313" key="1">
    <source>
        <dbReference type="EMBL" id="MBB3144907.1"/>
    </source>
</evidence>
<keyword evidence="2" id="KW-1185">Reference proteome</keyword>
<comment type="caution">
    <text evidence="1">The sequence shown here is derived from an EMBL/GenBank/DDBJ whole genome shotgun (WGS) entry which is preliminary data.</text>
</comment>
<reference evidence="1 2" key="1">
    <citation type="submission" date="2020-08" db="EMBL/GenBank/DDBJ databases">
        <title>Genomic Encyclopedia of Type Strains, Phase III (KMG-III): the genomes of soil and plant-associated and newly described type strains.</title>
        <authorList>
            <person name="Whitman W."/>
        </authorList>
    </citation>
    <scope>NUCLEOTIDE SEQUENCE [LARGE SCALE GENOMIC DNA]</scope>
    <source>
        <strain evidence="1 2">CECT 7015</strain>
    </source>
</reference>
<dbReference type="RefSeq" id="WP_183661301.1">
    <property type="nucleotide sequence ID" value="NZ_JACHXN010000003.1"/>
</dbReference>
<gene>
    <name evidence="1" type="ORF">FHS21_001308</name>
</gene>
<organism evidence="1 2">
    <name type="scientific">Phyllobacterium trifolii</name>
    <dbReference type="NCBI Taxonomy" id="300193"/>
    <lineage>
        <taxon>Bacteria</taxon>
        <taxon>Pseudomonadati</taxon>
        <taxon>Pseudomonadota</taxon>
        <taxon>Alphaproteobacteria</taxon>
        <taxon>Hyphomicrobiales</taxon>
        <taxon>Phyllobacteriaceae</taxon>
        <taxon>Phyllobacterium</taxon>
    </lineage>
</organism>
<dbReference type="AlphaFoldDB" id="A0A839U379"/>
<sequence>MNLAHNQSNLDNPLDRALLAYFYDRRGDWLDRNMVMKKCGFDSPSEHPVGAYAQFANSLIRVNREIAYRSLTIIRDERALDFFSLQSAEYGK</sequence>
<proteinExistence type="predicted"/>
<accession>A0A839U379</accession>
<evidence type="ECO:0000313" key="2">
    <source>
        <dbReference type="Proteomes" id="UP000554520"/>
    </source>
</evidence>